<sequence>MADRAIAPTERVLVPSGRNYRMFVKSTPVLVGALGSMVVVRNGPASIIAAAVVALTLAGVAQFLRRERVVVTGTHVHSIRPVGLPKKRARADIATVLSVRLAASSGATPYRNLFVLDRRGRLVVRMRSPHWTPEDMRRLVAYLGLPAQELDRPVTARKLGSRFPRAISLSERYPFPSGVLVVLAMGAAILAVSALVD</sequence>
<comment type="caution">
    <text evidence="2">The sequence shown here is derived from an EMBL/GenBank/DDBJ whole genome shotgun (WGS) entry which is preliminary data.</text>
</comment>
<feature type="transmembrane region" description="Helical" evidence="1">
    <location>
        <begin position="45"/>
        <end position="64"/>
    </location>
</feature>
<reference evidence="2 3" key="1">
    <citation type="submission" date="2020-02" db="EMBL/GenBank/DDBJ databases">
        <authorList>
            <person name="Li X.-J."/>
            <person name="Feng X.-M."/>
        </authorList>
    </citation>
    <scope>NUCLEOTIDE SEQUENCE [LARGE SCALE GENOMIC DNA]</scope>
    <source>
        <strain evidence="2 3">CGMCC 4.7225</strain>
    </source>
</reference>
<keyword evidence="1" id="KW-1133">Transmembrane helix</keyword>
<name>A0A6N9YQL1_9ACTN</name>
<organism evidence="2 3">
    <name type="scientific">Phytoactinopolyspora alkaliphila</name>
    <dbReference type="NCBI Taxonomy" id="1783498"/>
    <lineage>
        <taxon>Bacteria</taxon>
        <taxon>Bacillati</taxon>
        <taxon>Actinomycetota</taxon>
        <taxon>Actinomycetes</taxon>
        <taxon>Jiangellales</taxon>
        <taxon>Jiangellaceae</taxon>
        <taxon>Phytoactinopolyspora</taxon>
    </lineage>
</organism>
<dbReference type="EMBL" id="JAAGOB010000010">
    <property type="protein sequence ID" value="NED97237.1"/>
    <property type="molecule type" value="Genomic_DNA"/>
</dbReference>
<evidence type="ECO:0000313" key="3">
    <source>
        <dbReference type="Proteomes" id="UP000469185"/>
    </source>
</evidence>
<keyword evidence="3" id="KW-1185">Reference proteome</keyword>
<evidence type="ECO:0000256" key="1">
    <source>
        <dbReference type="SAM" id="Phobius"/>
    </source>
</evidence>
<dbReference type="RefSeq" id="WP_163820019.1">
    <property type="nucleotide sequence ID" value="NZ_JAAGOB010000010.1"/>
</dbReference>
<keyword evidence="1" id="KW-0812">Transmembrane</keyword>
<evidence type="ECO:0000313" key="2">
    <source>
        <dbReference type="EMBL" id="NED97237.1"/>
    </source>
</evidence>
<gene>
    <name evidence="2" type="ORF">G1H11_18215</name>
</gene>
<feature type="transmembrane region" description="Helical" evidence="1">
    <location>
        <begin position="175"/>
        <end position="196"/>
    </location>
</feature>
<keyword evidence="1" id="KW-0472">Membrane</keyword>
<dbReference type="Proteomes" id="UP000469185">
    <property type="component" value="Unassembled WGS sequence"/>
</dbReference>
<protein>
    <submittedName>
        <fullName evidence="2">Uncharacterized protein</fullName>
    </submittedName>
</protein>
<proteinExistence type="predicted"/>
<feature type="transmembrane region" description="Helical" evidence="1">
    <location>
        <begin position="20"/>
        <end position="39"/>
    </location>
</feature>
<accession>A0A6N9YQL1</accession>
<dbReference type="AlphaFoldDB" id="A0A6N9YQL1"/>